<keyword evidence="1" id="KW-0732">Signal</keyword>
<dbReference type="AlphaFoldDB" id="A0A430FE78"/>
<feature type="chain" id="PRO_5019369062" description="DUF8094 domain-containing protein" evidence="1">
    <location>
        <begin position="28"/>
        <end position="340"/>
    </location>
</feature>
<protein>
    <recommendedName>
        <fullName evidence="2">DUF8094 domain-containing protein</fullName>
    </recommendedName>
</protein>
<dbReference type="EMBL" id="QXGL01000009">
    <property type="protein sequence ID" value="RSX51062.1"/>
    <property type="molecule type" value="Genomic_DNA"/>
</dbReference>
<reference evidence="3 4" key="1">
    <citation type="submission" date="2018-09" db="EMBL/GenBank/DDBJ databases">
        <title>Characterization of the phylogenetic diversity of five novel species belonging to the genus Bifidobacterium.</title>
        <authorList>
            <person name="Lugli G.A."/>
            <person name="Duranti S."/>
            <person name="Milani C."/>
        </authorList>
    </citation>
    <scope>NUCLEOTIDE SEQUENCE [LARGE SCALE GENOMIC DNA]</scope>
    <source>
        <strain evidence="3 4">2034B</strain>
    </source>
</reference>
<accession>A0A430FE78</accession>
<keyword evidence="4" id="KW-1185">Reference proteome</keyword>
<dbReference type="InterPro" id="IPR058407">
    <property type="entry name" value="DUF8094"/>
</dbReference>
<proteinExistence type="predicted"/>
<feature type="domain" description="DUF8094" evidence="2">
    <location>
        <begin position="110"/>
        <end position="335"/>
    </location>
</feature>
<feature type="signal peptide" evidence="1">
    <location>
        <begin position="1"/>
        <end position="27"/>
    </location>
</feature>
<dbReference type="PROSITE" id="PS51257">
    <property type="entry name" value="PROKAR_LIPOPROTEIN"/>
    <property type="match status" value="1"/>
</dbReference>
<name>A0A430FE78_9BIFI</name>
<gene>
    <name evidence="3" type="ORF">D2E25_1910</name>
</gene>
<evidence type="ECO:0000313" key="3">
    <source>
        <dbReference type="EMBL" id="RSX51062.1"/>
    </source>
</evidence>
<evidence type="ECO:0000256" key="1">
    <source>
        <dbReference type="SAM" id="SignalP"/>
    </source>
</evidence>
<dbReference type="Pfam" id="PF26366">
    <property type="entry name" value="DUF8094"/>
    <property type="match status" value="1"/>
</dbReference>
<organism evidence="3 4">
    <name type="scientific">Bifidobacterium goeldii</name>
    <dbReference type="NCBI Taxonomy" id="2306975"/>
    <lineage>
        <taxon>Bacteria</taxon>
        <taxon>Bacillati</taxon>
        <taxon>Actinomycetota</taxon>
        <taxon>Actinomycetes</taxon>
        <taxon>Bifidobacteriales</taxon>
        <taxon>Bifidobacteriaceae</taxon>
        <taxon>Bifidobacterium</taxon>
    </lineage>
</organism>
<evidence type="ECO:0000313" key="4">
    <source>
        <dbReference type="Proteomes" id="UP000287533"/>
    </source>
</evidence>
<sequence length="340" mass="36244">MNGNRMNNRVTRLIAAVLACGLTVALAGCEGQVPQAVAPTTKDSEIPNVTVAQEKKIRKTVLDLLDQASAAKSADGIGSRLSGPELAVRTSQLNIAHATGGEIDGHATIPDKVAQVIIPTDNEWPRVIFSITTTTDDQQSKRLLVFRQDSARQNYKLWGLTRLFEGVSLPKFAVAHLGSEMGDVNDSNLVMTPKQAVERYADVLQNGSQSKYASSFADDQLRQTLATQSQNVQQGVAGNNGSQQQTFAPVDGQIAVMRSSDGGDLVVAQIDSEWIRSAGDGRESLPASNDEKALFGNATATSTIKATYVNVVAIYVPLKDSGEQAAAVAAERQVIQVIPQ</sequence>
<dbReference type="Proteomes" id="UP000287533">
    <property type="component" value="Unassembled WGS sequence"/>
</dbReference>
<evidence type="ECO:0000259" key="2">
    <source>
        <dbReference type="Pfam" id="PF26366"/>
    </source>
</evidence>
<comment type="caution">
    <text evidence="3">The sequence shown here is derived from an EMBL/GenBank/DDBJ whole genome shotgun (WGS) entry which is preliminary data.</text>
</comment>